<reference evidence="2 3" key="1">
    <citation type="submission" date="2020-06" db="EMBL/GenBank/DDBJ databases">
        <title>Actinomadura xiongansis sp. nov., isolated from soil of Baiyangdian.</title>
        <authorList>
            <person name="Zhang X."/>
        </authorList>
    </citation>
    <scope>NUCLEOTIDE SEQUENCE [LARGE SCALE GENOMIC DNA]</scope>
    <source>
        <strain evidence="2 3">HBUM206468</strain>
    </source>
</reference>
<accession>A0ABR7LV96</accession>
<proteinExistence type="predicted"/>
<sequence>MDYREFLERRRKLMAQVVRDAFSLLSESSYKPSYPKPEGEPPRPSRTHVGVKLADLLNTGLLSPGATLIDAQQGGDSVAVVLDDGRIFLNGETYDTPSGAGKALAESSVNGWEYWSADTPDGLRTLASLRDEYLARDA</sequence>
<dbReference type="Pfam" id="PF18755">
    <property type="entry name" value="RAMA"/>
    <property type="match status" value="1"/>
</dbReference>
<evidence type="ECO:0000313" key="3">
    <source>
        <dbReference type="Proteomes" id="UP000805614"/>
    </source>
</evidence>
<dbReference type="Proteomes" id="UP000805614">
    <property type="component" value="Unassembled WGS sequence"/>
</dbReference>
<protein>
    <recommendedName>
        <fullName evidence="1">RAMA domain-containing protein</fullName>
    </recommendedName>
</protein>
<dbReference type="InterPro" id="IPR040843">
    <property type="entry name" value="RAMA"/>
</dbReference>
<dbReference type="EMBL" id="JABVEC010000020">
    <property type="protein sequence ID" value="MBC6468675.1"/>
    <property type="molecule type" value="Genomic_DNA"/>
</dbReference>
<comment type="caution">
    <text evidence="2">The sequence shown here is derived from an EMBL/GenBank/DDBJ whole genome shotgun (WGS) entry which is preliminary data.</text>
</comment>
<name>A0ABR7LV96_9ACTN</name>
<gene>
    <name evidence="2" type="ORF">HKK74_24725</name>
</gene>
<dbReference type="RefSeq" id="WP_187245717.1">
    <property type="nucleotide sequence ID" value="NZ_BAAAOK010000001.1"/>
</dbReference>
<evidence type="ECO:0000313" key="2">
    <source>
        <dbReference type="EMBL" id="MBC6468675.1"/>
    </source>
</evidence>
<feature type="domain" description="RAMA" evidence="1">
    <location>
        <begin position="38"/>
        <end position="136"/>
    </location>
</feature>
<evidence type="ECO:0000259" key="1">
    <source>
        <dbReference type="Pfam" id="PF18755"/>
    </source>
</evidence>
<organism evidence="2 3">
    <name type="scientific">Actinomadura alba</name>
    <dbReference type="NCBI Taxonomy" id="406431"/>
    <lineage>
        <taxon>Bacteria</taxon>
        <taxon>Bacillati</taxon>
        <taxon>Actinomycetota</taxon>
        <taxon>Actinomycetes</taxon>
        <taxon>Streptosporangiales</taxon>
        <taxon>Thermomonosporaceae</taxon>
        <taxon>Actinomadura</taxon>
    </lineage>
</organism>
<keyword evidence="3" id="KW-1185">Reference proteome</keyword>